<evidence type="ECO:0000313" key="2">
    <source>
        <dbReference type="Proteomes" id="UP001165960"/>
    </source>
</evidence>
<gene>
    <name evidence="1" type="ORF">DSO57_1019715</name>
</gene>
<dbReference type="EMBL" id="QTSX02005060">
    <property type="protein sequence ID" value="KAJ9061524.1"/>
    <property type="molecule type" value="Genomic_DNA"/>
</dbReference>
<accession>A0ACC2SGL0</accession>
<evidence type="ECO:0000313" key="1">
    <source>
        <dbReference type="EMBL" id="KAJ9061524.1"/>
    </source>
</evidence>
<sequence>MVGFSRLLIDACLDLKSNIATISGHADRKSEAGSEPTKERHTKKGKAAKEPTSSSGKKKEESKQASKSPSLSPDGSSPLPSSDPQDEPEEYSKKFKASGHVAWDPLAIHNICNMDREFKVPKHFPC</sequence>
<name>A0ACC2SGL0_9FUNG</name>
<organism evidence="1 2">
    <name type="scientific">Entomophthora muscae</name>
    <dbReference type="NCBI Taxonomy" id="34485"/>
    <lineage>
        <taxon>Eukaryota</taxon>
        <taxon>Fungi</taxon>
        <taxon>Fungi incertae sedis</taxon>
        <taxon>Zoopagomycota</taxon>
        <taxon>Entomophthoromycotina</taxon>
        <taxon>Entomophthoromycetes</taxon>
        <taxon>Entomophthorales</taxon>
        <taxon>Entomophthoraceae</taxon>
        <taxon>Entomophthora</taxon>
    </lineage>
</organism>
<dbReference type="Proteomes" id="UP001165960">
    <property type="component" value="Unassembled WGS sequence"/>
</dbReference>
<reference evidence="1" key="1">
    <citation type="submission" date="2022-04" db="EMBL/GenBank/DDBJ databases">
        <title>Genome of the entomopathogenic fungus Entomophthora muscae.</title>
        <authorList>
            <person name="Elya C."/>
            <person name="Lovett B.R."/>
            <person name="Lee E."/>
            <person name="Macias A.M."/>
            <person name="Hajek A.E."/>
            <person name="De Bivort B.L."/>
            <person name="Kasson M.T."/>
            <person name="De Fine Licht H.H."/>
            <person name="Stajich J.E."/>
        </authorList>
    </citation>
    <scope>NUCLEOTIDE SEQUENCE</scope>
    <source>
        <strain evidence="1">Berkeley</strain>
    </source>
</reference>
<proteinExistence type="predicted"/>
<protein>
    <submittedName>
        <fullName evidence="1">Uncharacterized protein</fullName>
    </submittedName>
</protein>
<comment type="caution">
    <text evidence="1">The sequence shown here is derived from an EMBL/GenBank/DDBJ whole genome shotgun (WGS) entry which is preliminary data.</text>
</comment>
<keyword evidence="2" id="KW-1185">Reference proteome</keyword>